<keyword evidence="1" id="KW-0472">Membrane</keyword>
<feature type="transmembrane region" description="Helical" evidence="1">
    <location>
        <begin position="137"/>
        <end position="156"/>
    </location>
</feature>
<organism evidence="2 3">
    <name type="scientific">Williamsia maris</name>
    <dbReference type="NCBI Taxonomy" id="72806"/>
    <lineage>
        <taxon>Bacteria</taxon>
        <taxon>Bacillati</taxon>
        <taxon>Actinomycetota</taxon>
        <taxon>Actinomycetes</taxon>
        <taxon>Mycobacteriales</taxon>
        <taxon>Nocardiaceae</taxon>
        <taxon>Williamsia</taxon>
    </lineage>
</organism>
<name>A0ABT1HBS5_9NOCA</name>
<keyword evidence="3" id="KW-1185">Reference proteome</keyword>
<evidence type="ECO:0000313" key="3">
    <source>
        <dbReference type="Proteomes" id="UP001206895"/>
    </source>
</evidence>
<evidence type="ECO:0000313" key="2">
    <source>
        <dbReference type="EMBL" id="MCP2175707.1"/>
    </source>
</evidence>
<dbReference type="Pfam" id="PF20589">
    <property type="entry name" value="DUF6790"/>
    <property type="match status" value="1"/>
</dbReference>
<sequence>MSTSMFVTQTSVPAVWVLAAIIGATVHSARTTSLPRLEIWQRWWAVVALGCGSAWMTISFLLAPEMMTTAIGFAHTPFVTEIAFANLGLAVAGFRAIHAGPRERVTTGLTAGMFLWGAVLGHVYQSIAHGNFSPGNTGGVLVYDVAIPAVMIILAVRSRRTDAGVRTAPTEATARSTSSNALR</sequence>
<feature type="transmembrane region" description="Helical" evidence="1">
    <location>
        <begin position="105"/>
        <end position="125"/>
    </location>
</feature>
<protein>
    <submittedName>
        <fullName evidence="2">Uncharacterized protein</fullName>
    </submittedName>
</protein>
<dbReference type="Proteomes" id="UP001206895">
    <property type="component" value="Unassembled WGS sequence"/>
</dbReference>
<dbReference type="InterPro" id="IPR046740">
    <property type="entry name" value="DUF6790"/>
</dbReference>
<dbReference type="EMBL" id="JAMTCJ010000002">
    <property type="protein sequence ID" value="MCP2175707.1"/>
    <property type="molecule type" value="Genomic_DNA"/>
</dbReference>
<feature type="transmembrane region" description="Helical" evidence="1">
    <location>
        <begin position="44"/>
        <end position="63"/>
    </location>
</feature>
<accession>A0ABT1HBS5</accession>
<reference evidence="2 3" key="1">
    <citation type="submission" date="2022-06" db="EMBL/GenBank/DDBJ databases">
        <title>Genomic Encyclopedia of Archaeal and Bacterial Type Strains, Phase II (KMG-II): from individual species to whole genera.</title>
        <authorList>
            <person name="Goeker M."/>
        </authorList>
    </citation>
    <scope>NUCLEOTIDE SEQUENCE [LARGE SCALE GENOMIC DNA]</scope>
    <source>
        <strain evidence="2 3">DSM 44693</strain>
    </source>
</reference>
<keyword evidence="1" id="KW-0812">Transmembrane</keyword>
<gene>
    <name evidence="2" type="ORF">LX13_001526</name>
</gene>
<keyword evidence="1" id="KW-1133">Transmembrane helix</keyword>
<evidence type="ECO:0000256" key="1">
    <source>
        <dbReference type="SAM" id="Phobius"/>
    </source>
</evidence>
<comment type="caution">
    <text evidence="2">The sequence shown here is derived from an EMBL/GenBank/DDBJ whole genome shotgun (WGS) entry which is preliminary data.</text>
</comment>
<proteinExistence type="predicted"/>